<keyword evidence="1 4" id="KW-0378">Hydrolase</keyword>
<protein>
    <submittedName>
        <fullName evidence="4">RNA polymerase-associated protein RapA</fullName>
        <ecNumber evidence="4">3.6.4.-</ecNumber>
    </submittedName>
</protein>
<dbReference type="SMART" id="SM00487">
    <property type="entry name" value="DEXDc"/>
    <property type="match status" value="1"/>
</dbReference>
<dbReference type="Gene3D" id="3.40.50.10810">
    <property type="entry name" value="Tandem AAA-ATPase domain"/>
    <property type="match status" value="1"/>
</dbReference>
<sequence length="1346" mass="154030">MLSKQIEFYNNLIDTQKYIVHLAAIVSNEISFNHLCRYLPADKKPLEKLIRKTLEACTNEDILIKTHYNQSYFNLEFIVWLFPSIPMHDMQTEWKNISAEYISYYFQSIITLRNYLYALLFDKKQLPGQELKVSSHIDDFLSILTPLFTRPEYKTVFHLINPSFLEKIAGRMVNDAVENLNNLSLFGEDKFNGYFKAPFWKGLFLGDFDSELKLLHPEASSHISFFTEASRQLLKENNPELAMSFFEKGMKKQRGIVKNTQIPLQTEYALYFMIALQAQPSEVAAPVIQKIIDSLTKKEYTRTDSCFKLMCLSLQNNRNVVRQNSTRLQQMILCPDKQYYNLWAIITLYFIGEKPQEQLQEEALRIVEKAYNNDYLIQTLEGAYALNQWWGENPAINRLYGKVKEQLGYEPALSRMGRQEDWEKDLTMLLGLGGKKTAKSSADDEKGKYRVAYYLSPKSLQIQPVLQTFQKNVKWSAGKNIALKSLYEGKTKGMTEQDYRIAKQMHRSYGYYDNSYEFNDKAIKELIGHPYLFLNGSDNIPIELIEGKPIVNVAKNNKGYRLVCNLEDVDSGFFIQKETNTRYLVYDLTESQLQILKNLKEQNITVPEQGKDLLMKVLSHLSTQLTVYSDLISTDTENVKKVAPDSRIRVQLLPFGNGLKAELFTKPFGDIPPYCKPGWGGKVLISSQKGEQWQTVRNLKQEKEQANVLYSEIQQLESIEINDGLITFNNPLDSLYLLDILQKHQNIAVVEWPEGEKYRIKKQVDFGNLQLKVITSTDWFELQGELKVDEETVLTIGQLLALTRKGHNNFVELNNGDFLVLSEKLRKRLNELDSFAQETKRGIQLNKFAAFSASDFFDEFEYLKTDKAWKDFKKKIEQAGQIETPIPSNLQAELRPYQEEGFHWMVKLSEWGAGACLADDMGLGKTVQALTILLHRSRLGPAMVICPVSVLPNWINETCKFAPSLNIKTLSANNREKTIQSLEAGDLLIISYGLLQSEDKLFSDVVWASLVLDEAHTIKNYTTKTSKAAMLLQASFKLALTGTPIQNHLGEIWNLFNFINPGLLGSLQHFTDSFVKRETDTTRKHLKKLITPFILRRTKTAVLDELPPKTEITKKIQLSNEEAAFYEALRRQALLSLEQDTGDLNGAKHLKALVEITRLRQACCNPALVNQDINIPSSKLAAFIEIATDLKANKHRALVFSQFVTHLFLVKKELDRQNITYQYLDGSTPSAERENNVKRFQSGEGDLFLISLKAGGLGLNLTAADFVIHLDPWWNPAVEDQASDRAHRIGQTRPVTVYRLVAENTIEEKIIQLHNTKRDLADSLLEGSDQSGKLSIKELMQLIIGE</sequence>
<dbReference type="PROSITE" id="PS51194">
    <property type="entry name" value="HELICASE_CTER"/>
    <property type="match status" value="1"/>
</dbReference>
<accession>A0A5J4SV20</accession>
<dbReference type="InterPro" id="IPR000330">
    <property type="entry name" value="SNF2_N"/>
</dbReference>
<dbReference type="GO" id="GO:0016787">
    <property type="term" value="F:hydrolase activity"/>
    <property type="evidence" value="ECO:0007669"/>
    <property type="project" value="UniProtKB-KW"/>
</dbReference>
<dbReference type="Pfam" id="PF00271">
    <property type="entry name" value="Helicase_C"/>
    <property type="match status" value="1"/>
</dbReference>
<dbReference type="InterPro" id="IPR001650">
    <property type="entry name" value="Helicase_C-like"/>
</dbReference>
<dbReference type="InterPro" id="IPR038718">
    <property type="entry name" value="SNF2-like_sf"/>
</dbReference>
<dbReference type="SUPFAM" id="SSF52540">
    <property type="entry name" value="P-loop containing nucleoside triphosphate hydrolases"/>
    <property type="match status" value="2"/>
</dbReference>
<evidence type="ECO:0000313" key="4">
    <source>
        <dbReference type="EMBL" id="KAA6349341.1"/>
    </source>
</evidence>
<gene>
    <name evidence="4" type="ORF">EZS27_003252</name>
</gene>
<dbReference type="InterPro" id="IPR014001">
    <property type="entry name" value="Helicase_ATP-bd"/>
</dbReference>
<name>A0A5J4SV20_9ZZZZ</name>
<evidence type="ECO:0000256" key="1">
    <source>
        <dbReference type="ARBA" id="ARBA00022801"/>
    </source>
</evidence>
<proteinExistence type="predicted"/>
<dbReference type="Pfam" id="PF00176">
    <property type="entry name" value="SNF2-rel_dom"/>
    <property type="match status" value="1"/>
</dbReference>
<dbReference type="InterPro" id="IPR049730">
    <property type="entry name" value="SNF2/RAD54-like_C"/>
</dbReference>
<feature type="domain" description="Helicase ATP-binding" evidence="2">
    <location>
        <begin position="906"/>
        <end position="1062"/>
    </location>
</feature>
<organism evidence="4">
    <name type="scientific">termite gut metagenome</name>
    <dbReference type="NCBI Taxonomy" id="433724"/>
    <lineage>
        <taxon>unclassified sequences</taxon>
        <taxon>metagenomes</taxon>
        <taxon>organismal metagenomes</taxon>
    </lineage>
</organism>
<dbReference type="GO" id="GO:0005524">
    <property type="term" value="F:ATP binding"/>
    <property type="evidence" value="ECO:0007669"/>
    <property type="project" value="InterPro"/>
</dbReference>
<dbReference type="InterPro" id="IPR027417">
    <property type="entry name" value="P-loop_NTPase"/>
</dbReference>
<dbReference type="Gene3D" id="3.40.50.300">
    <property type="entry name" value="P-loop containing nucleotide triphosphate hydrolases"/>
    <property type="match status" value="1"/>
</dbReference>
<evidence type="ECO:0000259" key="2">
    <source>
        <dbReference type="PROSITE" id="PS51192"/>
    </source>
</evidence>
<reference evidence="4" key="1">
    <citation type="submission" date="2019-03" db="EMBL/GenBank/DDBJ databases">
        <title>Single cell metagenomics reveals metabolic interactions within the superorganism composed of flagellate Streblomastix strix and complex community of Bacteroidetes bacteria on its surface.</title>
        <authorList>
            <person name="Treitli S.C."/>
            <person name="Kolisko M."/>
            <person name="Husnik F."/>
            <person name="Keeling P."/>
            <person name="Hampl V."/>
        </authorList>
    </citation>
    <scope>NUCLEOTIDE SEQUENCE</scope>
    <source>
        <strain evidence="4">STM</strain>
    </source>
</reference>
<dbReference type="CDD" id="cd18793">
    <property type="entry name" value="SF2_C_SNF"/>
    <property type="match status" value="1"/>
</dbReference>
<dbReference type="EC" id="3.6.4.-" evidence="4"/>
<dbReference type="SMART" id="SM00490">
    <property type="entry name" value="HELICc"/>
    <property type="match status" value="1"/>
</dbReference>
<evidence type="ECO:0000259" key="3">
    <source>
        <dbReference type="PROSITE" id="PS51194"/>
    </source>
</evidence>
<feature type="domain" description="Helicase C-terminal" evidence="3">
    <location>
        <begin position="1179"/>
        <end position="1340"/>
    </location>
</feature>
<dbReference type="EMBL" id="SNRY01000049">
    <property type="protein sequence ID" value="KAA6349341.1"/>
    <property type="molecule type" value="Genomic_DNA"/>
</dbReference>
<dbReference type="PROSITE" id="PS51192">
    <property type="entry name" value="HELICASE_ATP_BIND_1"/>
    <property type="match status" value="1"/>
</dbReference>
<dbReference type="PANTHER" id="PTHR10799">
    <property type="entry name" value="SNF2/RAD54 HELICASE FAMILY"/>
    <property type="match status" value="1"/>
</dbReference>
<comment type="caution">
    <text evidence="4">The sequence shown here is derived from an EMBL/GenBank/DDBJ whole genome shotgun (WGS) entry which is preliminary data.</text>
</comment>